<name>A0A1M6R6V0_9BACL</name>
<comment type="function">
    <text evidence="8">Catalyzes the thermodynamically favored C-C bond cleavage of (2R,3S)-2-methylisocitrate to yield pyruvate and succinate.</text>
</comment>
<dbReference type="InterPro" id="IPR039556">
    <property type="entry name" value="ICL/PEPM"/>
</dbReference>
<organism evidence="9 10">
    <name type="scientific">Alicyclobacillus tolerans</name>
    <dbReference type="NCBI Taxonomy" id="90970"/>
    <lineage>
        <taxon>Bacteria</taxon>
        <taxon>Bacillati</taxon>
        <taxon>Bacillota</taxon>
        <taxon>Bacilli</taxon>
        <taxon>Bacillales</taxon>
        <taxon>Alicyclobacillaceae</taxon>
        <taxon>Alicyclobacillus</taxon>
    </lineage>
</organism>
<evidence type="ECO:0000256" key="2">
    <source>
        <dbReference type="ARBA" id="ARBA00009282"/>
    </source>
</evidence>
<dbReference type="EMBL" id="FRAF01000011">
    <property type="protein sequence ID" value="SHK28211.1"/>
    <property type="molecule type" value="Genomic_DNA"/>
</dbReference>
<dbReference type="SUPFAM" id="SSF51621">
    <property type="entry name" value="Phosphoenolpyruvate/pyruvate domain"/>
    <property type="match status" value="1"/>
</dbReference>
<dbReference type="FunFam" id="3.20.20.60:FF:000009">
    <property type="entry name" value="2-methylisocitrate lyase"/>
    <property type="match status" value="1"/>
</dbReference>
<comment type="function">
    <text evidence="7">Involved in the methylcitric acid cycle. Catalyzes the cleavage of 2-methylisocitrate to yield pyruvate and succinate.</text>
</comment>
<sequence>MRVAWLVEEQPSQAELAKQFLMRIQQSNILKIPGAHDGLTARLAKRAGFEALYLSGAAYTASRSLPDLGLVYSNEVAERAADLVRASGLPVLVDIDMGYGGVLNVARTAKEMVEARVAAIQIEDQLMPKKCGHLNGKKLVEASEMVEKIRMLKRVAPGLVVVARSDAKSVEGLDALIHRVNLYIEAGADAVFPEALTSEQEFRYVAERVPVPLLANMTEFGKTPYYSAAQFESWGYRMVIYPVTSVRVAAKAIERVFEAIFQEGTQKSFLSSMQSREELYETIGYFDYEELDEQIAKTILDPSMLSDNE</sequence>
<evidence type="ECO:0000313" key="10">
    <source>
        <dbReference type="Proteomes" id="UP000184016"/>
    </source>
</evidence>
<dbReference type="CDD" id="cd00377">
    <property type="entry name" value="ICL_PEPM"/>
    <property type="match status" value="1"/>
</dbReference>
<dbReference type="Pfam" id="PF13714">
    <property type="entry name" value="PEP_mutase"/>
    <property type="match status" value="1"/>
</dbReference>
<comment type="catalytic activity">
    <reaction evidence="8">
        <text>(2S,3R)-3-hydroxybutane-1,2,3-tricarboxylate = pyruvate + succinate</text>
        <dbReference type="Rhea" id="RHEA:16809"/>
        <dbReference type="ChEBI" id="CHEBI:15361"/>
        <dbReference type="ChEBI" id="CHEBI:30031"/>
        <dbReference type="ChEBI" id="CHEBI:57429"/>
        <dbReference type="EC" id="4.1.3.30"/>
    </reaction>
</comment>
<evidence type="ECO:0000256" key="6">
    <source>
        <dbReference type="ARBA" id="ARBA00051150"/>
    </source>
</evidence>
<dbReference type="EC" id="4.1.3.30" evidence="8"/>
<reference evidence="10" key="1">
    <citation type="submission" date="2016-11" db="EMBL/GenBank/DDBJ databases">
        <authorList>
            <person name="Varghese N."/>
            <person name="Submissions S."/>
        </authorList>
    </citation>
    <scope>NUCLEOTIDE SEQUENCE [LARGE SCALE GENOMIC DNA]</scope>
    <source>
        <strain evidence="10">USBA-503</strain>
    </source>
</reference>
<keyword evidence="5 8" id="KW-0456">Lyase</keyword>
<dbReference type="AlphaFoldDB" id="A0A1M6R6V0"/>
<accession>A0A1M6R6V0</accession>
<dbReference type="InterPro" id="IPR015813">
    <property type="entry name" value="Pyrv/PenolPyrv_kinase-like_dom"/>
</dbReference>
<dbReference type="Proteomes" id="UP000184016">
    <property type="component" value="Unassembled WGS sequence"/>
</dbReference>
<keyword evidence="3" id="KW-0479">Metal-binding</keyword>
<dbReference type="GO" id="GO:0019629">
    <property type="term" value="P:propionate catabolic process, 2-methylcitrate cycle"/>
    <property type="evidence" value="ECO:0007669"/>
    <property type="project" value="InterPro"/>
</dbReference>
<dbReference type="PANTHER" id="PTHR42905">
    <property type="entry name" value="PHOSPHOENOLPYRUVATE CARBOXYLASE"/>
    <property type="match status" value="1"/>
</dbReference>
<dbReference type="Gene3D" id="3.20.20.60">
    <property type="entry name" value="Phosphoenolpyruvate-binding domains"/>
    <property type="match status" value="1"/>
</dbReference>
<evidence type="ECO:0000256" key="3">
    <source>
        <dbReference type="ARBA" id="ARBA00022723"/>
    </source>
</evidence>
<comment type="catalytic activity">
    <reaction evidence="6">
        <text>3-hydroxybutane-1,2,3-tricarboxylate = pyruvate + succinate</text>
        <dbReference type="Rhea" id="RHEA:57504"/>
        <dbReference type="ChEBI" id="CHEBI:15361"/>
        <dbReference type="ChEBI" id="CHEBI:30031"/>
        <dbReference type="ChEBI" id="CHEBI:141790"/>
    </reaction>
</comment>
<dbReference type="PANTHER" id="PTHR42905:SF5">
    <property type="entry name" value="CARBOXYVINYL-CARBOXYPHOSPHONATE PHOSPHORYLMUTASE, CHLOROPLASTIC"/>
    <property type="match status" value="1"/>
</dbReference>
<evidence type="ECO:0000313" key="9">
    <source>
        <dbReference type="EMBL" id="SHK28211.1"/>
    </source>
</evidence>
<keyword evidence="10" id="KW-1185">Reference proteome</keyword>
<evidence type="ECO:0000256" key="4">
    <source>
        <dbReference type="ARBA" id="ARBA00022842"/>
    </source>
</evidence>
<evidence type="ECO:0000256" key="1">
    <source>
        <dbReference type="ARBA" id="ARBA00001946"/>
    </source>
</evidence>
<evidence type="ECO:0000256" key="8">
    <source>
        <dbReference type="RuleBase" id="RU361121"/>
    </source>
</evidence>
<dbReference type="STRING" id="1830138.SAMN05443507_11173"/>
<comment type="similarity">
    <text evidence="2 8">Belongs to the isocitrate lyase/PEP mutase superfamily. Methylisocitrate lyase family.</text>
</comment>
<dbReference type="InterPro" id="IPR012695">
    <property type="entry name" value="PrpB"/>
</dbReference>
<comment type="pathway">
    <text evidence="8">Organic acid metabolism; propanoate degradation.</text>
</comment>
<dbReference type="InterPro" id="IPR040442">
    <property type="entry name" value="Pyrv_kinase-like_dom_sf"/>
</dbReference>
<dbReference type="UniPathway" id="UPA00946"/>
<protein>
    <recommendedName>
        <fullName evidence="8">Methylisocitrate lyase</fullName>
        <ecNumber evidence="8">4.1.3.30</ecNumber>
    </recommendedName>
</protein>
<dbReference type="PROSITE" id="PS00161">
    <property type="entry name" value="ISOCITRATE_LYASE"/>
    <property type="match status" value="1"/>
</dbReference>
<dbReference type="NCBIfam" id="TIGR02317">
    <property type="entry name" value="prpB"/>
    <property type="match status" value="1"/>
</dbReference>
<dbReference type="InterPro" id="IPR018523">
    <property type="entry name" value="Isocitrate_lyase_ph_CS"/>
</dbReference>
<gene>
    <name evidence="9" type="ORF">SAMN05443507_11173</name>
</gene>
<keyword evidence="4" id="KW-0460">Magnesium</keyword>
<evidence type="ECO:0000256" key="5">
    <source>
        <dbReference type="ARBA" id="ARBA00023239"/>
    </source>
</evidence>
<evidence type="ECO:0000256" key="7">
    <source>
        <dbReference type="ARBA" id="ARBA00058526"/>
    </source>
</evidence>
<proteinExistence type="inferred from homology"/>
<comment type="cofactor">
    <cofactor evidence="1">
        <name>Mg(2+)</name>
        <dbReference type="ChEBI" id="CHEBI:18420"/>
    </cofactor>
</comment>
<dbReference type="GO" id="GO:0046872">
    <property type="term" value="F:metal ion binding"/>
    <property type="evidence" value="ECO:0007669"/>
    <property type="project" value="UniProtKB-KW"/>
</dbReference>
<dbReference type="GO" id="GO:0046421">
    <property type="term" value="F:methylisocitrate lyase activity"/>
    <property type="evidence" value="ECO:0007669"/>
    <property type="project" value="UniProtKB-EC"/>
</dbReference>